<evidence type="ECO:0000256" key="2">
    <source>
        <dbReference type="ARBA" id="ARBA00022692"/>
    </source>
</evidence>
<reference evidence="10" key="1">
    <citation type="journal article" date="2019" name="Int. J. Syst. Evol. Microbiol.">
        <title>The Global Catalogue of Microorganisms (GCM) 10K type strain sequencing project: providing services to taxonomists for standard genome sequencing and annotation.</title>
        <authorList>
            <consortium name="The Broad Institute Genomics Platform"/>
            <consortium name="The Broad Institute Genome Sequencing Center for Infectious Disease"/>
            <person name="Wu L."/>
            <person name="Ma J."/>
        </authorList>
    </citation>
    <scope>NUCLEOTIDE SEQUENCE [LARGE SCALE GENOMIC DNA]</scope>
    <source>
        <strain evidence="10">JCM 17728</strain>
    </source>
</reference>
<accession>A0ABP8IEG2</accession>
<keyword evidence="6" id="KW-0175">Coiled coil</keyword>
<comment type="function">
    <text evidence="5">Interacts with outer membrane receptor proteins that carry out high-affinity binding and energy dependent uptake into the periplasmic space of specific substrates. It could act to transduce energy from the cytoplasmic membrane to specific energy-requiring processes in the outer membrane, resulting in the release into the periplasm of ligands bound by these outer membrane proteins.</text>
</comment>
<dbReference type="InterPro" id="IPR008756">
    <property type="entry name" value="Peptidase_M56"/>
</dbReference>
<evidence type="ECO:0000256" key="7">
    <source>
        <dbReference type="SAM" id="MobiDB-lite"/>
    </source>
</evidence>
<keyword evidence="4 5" id="KW-0472">Membrane</keyword>
<dbReference type="Proteomes" id="UP001501011">
    <property type="component" value="Unassembled WGS sequence"/>
</dbReference>
<keyword evidence="3 5" id="KW-1133">Transmembrane helix</keyword>
<evidence type="ECO:0000259" key="8">
    <source>
        <dbReference type="PROSITE" id="PS52015"/>
    </source>
</evidence>
<keyword evidence="10" id="KW-1185">Reference proteome</keyword>
<evidence type="ECO:0000256" key="5">
    <source>
        <dbReference type="RuleBase" id="RU362123"/>
    </source>
</evidence>
<proteinExistence type="inferred from homology"/>
<dbReference type="PRINTS" id="PR01374">
    <property type="entry name" value="TONBPROTEIN"/>
</dbReference>
<dbReference type="RefSeq" id="WP_345291693.1">
    <property type="nucleotide sequence ID" value="NZ_BAABFV010000001.1"/>
</dbReference>
<keyword evidence="5" id="KW-0813">Transport</keyword>
<keyword evidence="5" id="KW-0735">Signal-anchor</keyword>
<dbReference type="EMBL" id="BAABFV010000001">
    <property type="protein sequence ID" value="GAA4357103.1"/>
    <property type="molecule type" value="Genomic_DNA"/>
</dbReference>
<dbReference type="Gene3D" id="3.30.2420.10">
    <property type="entry name" value="TonB"/>
    <property type="match status" value="1"/>
</dbReference>
<keyword evidence="5" id="KW-0653">Protein transport</keyword>
<evidence type="ECO:0000256" key="6">
    <source>
        <dbReference type="SAM" id="Coils"/>
    </source>
</evidence>
<evidence type="ECO:0000256" key="1">
    <source>
        <dbReference type="ARBA" id="ARBA00004167"/>
    </source>
</evidence>
<feature type="domain" description="TonB C-terminal" evidence="8">
    <location>
        <begin position="621"/>
        <end position="713"/>
    </location>
</feature>
<keyword evidence="5" id="KW-1003">Cell membrane</keyword>
<evidence type="ECO:0000256" key="4">
    <source>
        <dbReference type="ARBA" id="ARBA00023136"/>
    </source>
</evidence>
<comment type="caution">
    <text evidence="5">Lacks conserved residue(s) required for the propagation of feature annotation.</text>
</comment>
<dbReference type="SUPFAM" id="SSF74653">
    <property type="entry name" value="TolA/TonB C-terminal domain"/>
    <property type="match status" value="1"/>
</dbReference>
<keyword evidence="2 5" id="KW-0812">Transmembrane</keyword>
<dbReference type="InterPro" id="IPR003538">
    <property type="entry name" value="TonB"/>
</dbReference>
<feature type="region of interest" description="Disordered" evidence="7">
    <location>
        <begin position="591"/>
        <end position="630"/>
    </location>
</feature>
<dbReference type="InterPro" id="IPR006260">
    <property type="entry name" value="TonB/TolA_C"/>
</dbReference>
<dbReference type="InterPro" id="IPR037682">
    <property type="entry name" value="TonB_C"/>
</dbReference>
<name>A0ABP8IEG2_9GAMM</name>
<sequence>MLSDLKFNGWLDAFWQFNLDLSVIVLTVLVVRFFIRKTTKSYNSYLLWLAIPLGFVVAKVIASIDFSSANSSYIGQAVSVMIIKPVETLQNYWWLGALWLSGTTLLLLRLIIQHIELRKNLKDIRRPLDDLPGAELFKARRYQVIAVEHKDMSPAVYGFIKPTIYFPTHIAKQLSVQQIQLIIEHEEQHIKQKHLWLNLLWDVLVCVGWFNPLIYIARKNFRHDQELFCDYLVLNKTSESRTKDYGHALLSTVSATHSVSLLCSWKVFNQLEERIMNITKPINRKGKVTMTLGAMLALSCCAVYAANKEVKHSPEKHIVVSENVTVDENRHAQFVVQYDNDDALYIQENDKFYIEEDGKRREMTEAERVDFERKHEEAMKELALSEDELIQIEKEIEDAHKVLELHADEIELAQVEMESAREEIAKAQQEIQLEFEKGNLSKEEMHRYKEDLHRAKEQLARDRENIRVDIERARQDLEQAKKDVHEQRIYQRSRAPGNDSHRTVVVSENIIKNGSSRTTDIIKLVDDNGKTYIKSNGQYSIEVDGKEREMTSEEKAFFDKKFKAIPHPPKPPKAANAPTRVRASERVMTRIPPMPPKAANAPTRVRASERVMTRTPPMPPKASSPVEPIHQPRASYPKAAVEQNIEGYVDLTFDINDSGKASNIQVTESSDNGLFNKDAIDAVKQWEFAEKDYGKKGMKYKMKFDLDSKDLSL</sequence>
<gene>
    <name evidence="9" type="ORF">GCM10023151_05740</name>
</gene>
<feature type="transmembrane region" description="Helical" evidence="5">
    <location>
        <begin position="195"/>
        <end position="217"/>
    </location>
</feature>
<dbReference type="PANTHER" id="PTHR34978:SF3">
    <property type="entry name" value="SLR0241 PROTEIN"/>
    <property type="match status" value="1"/>
</dbReference>
<comment type="caution">
    <text evidence="9">The sequence shown here is derived from an EMBL/GenBank/DDBJ whole genome shotgun (WGS) entry which is preliminary data.</text>
</comment>
<evidence type="ECO:0000256" key="3">
    <source>
        <dbReference type="ARBA" id="ARBA00022989"/>
    </source>
</evidence>
<dbReference type="PROSITE" id="PS52015">
    <property type="entry name" value="TONB_CTD"/>
    <property type="match status" value="1"/>
</dbReference>
<comment type="subcellular location">
    <subcellularLocation>
        <location evidence="5">Cell inner membrane</location>
        <topology evidence="5">Single-pass membrane protein</topology>
        <orientation evidence="5">Periplasmic side</orientation>
    </subcellularLocation>
    <subcellularLocation>
        <location evidence="1">Membrane</location>
        <topology evidence="1">Single-pass membrane protein</topology>
    </subcellularLocation>
</comment>
<feature type="transmembrane region" description="Helical" evidence="5">
    <location>
        <begin position="92"/>
        <end position="112"/>
    </location>
</feature>
<dbReference type="PANTHER" id="PTHR34978">
    <property type="entry name" value="POSSIBLE SENSOR-TRANSDUCER PROTEIN BLAR"/>
    <property type="match status" value="1"/>
</dbReference>
<dbReference type="InterPro" id="IPR052173">
    <property type="entry name" value="Beta-lactam_resp_regulator"/>
</dbReference>
<evidence type="ECO:0000313" key="10">
    <source>
        <dbReference type="Proteomes" id="UP001501011"/>
    </source>
</evidence>
<comment type="similarity">
    <text evidence="5">Belongs to the TonB family.</text>
</comment>
<dbReference type="NCBIfam" id="TIGR01352">
    <property type="entry name" value="tonB_Cterm"/>
    <property type="match status" value="1"/>
</dbReference>
<keyword evidence="5" id="KW-0997">Cell inner membrane</keyword>
<dbReference type="CDD" id="cd07341">
    <property type="entry name" value="M56_BlaR1_MecR1_like"/>
    <property type="match status" value="1"/>
</dbReference>
<dbReference type="Pfam" id="PF05569">
    <property type="entry name" value="Peptidase_M56"/>
    <property type="match status" value="1"/>
</dbReference>
<protein>
    <recommendedName>
        <fullName evidence="5">Protein TonB</fullName>
    </recommendedName>
</protein>
<dbReference type="Pfam" id="PF03544">
    <property type="entry name" value="TonB_C"/>
    <property type="match status" value="1"/>
</dbReference>
<feature type="transmembrane region" description="Helical" evidence="5">
    <location>
        <begin position="13"/>
        <end position="34"/>
    </location>
</feature>
<organism evidence="9 10">
    <name type="scientific">Kangiella marina</name>
    <dbReference type="NCBI Taxonomy" id="1079178"/>
    <lineage>
        <taxon>Bacteria</taxon>
        <taxon>Pseudomonadati</taxon>
        <taxon>Pseudomonadota</taxon>
        <taxon>Gammaproteobacteria</taxon>
        <taxon>Kangiellales</taxon>
        <taxon>Kangiellaceae</taxon>
        <taxon>Kangiella</taxon>
    </lineage>
</organism>
<feature type="coiled-coil region" evidence="6">
    <location>
        <begin position="361"/>
        <end position="490"/>
    </location>
</feature>
<feature type="transmembrane region" description="Helical" evidence="5">
    <location>
        <begin position="46"/>
        <end position="64"/>
    </location>
</feature>
<evidence type="ECO:0000313" key="9">
    <source>
        <dbReference type="EMBL" id="GAA4357103.1"/>
    </source>
</evidence>